<gene>
    <name evidence="2" type="ORF">SAMN05192543_1065</name>
</gene>
<evidence type="ECO:0008006" key="4">
    <source>
        <dbReference type="Google" id="ProtNLM"/>
    </source>
</evidence>
<evidence type="ECO:0000313" key="2">
    <source>
        <dbReference type="EMBL" id="SFJ23067.1"/>
    </source>
</evidence>
<feature type="chain" id="PRO_5011475934" description="Sugar ABC transporter ATPase" evidence="1">
    <location>
        <begin position="39"/>
        <end position="133"/>
    </location>
</feature>
<name>A0A1I3PP29_9BURK</name>
<dbReference type="STRING" id="420953.SAMN05192543_1065"/>
<sequence>MPTVYQDHRIATDALLMKRFLLLAPAAVLLASCGSAPIAPPPQLASQPPMLYVSSQRAPEDIASCLDGRLSRVRKSTEGGVTMLSIGSHSKSAYYVWLTPSAQGTTVKVMHPEGDSDDPPETDVRFAIARCVA</sequence>
<dbReference type="EMBL" id="FOQU01000006">
    <property type="protein sequence ID" value="SFJ23067.1"/>
    <property type="molecule type" value="Genomic_DNA"/>
</dbReference>
<evidence type="ECO:0000256" key="1">
    <source>
        <dbReference type="SAM" id="SignalP"/>
    </source>
</evidence>
<organism evidence="2 3">
    <name type="scientific">Paraburkholderia megapolitana</name>
    <dbReference type="NCBI Taxonomy" id="420953"/>
    <lineage>
        <taxon>Bacteria</taxon>
        <taxon>Pseudomonadati</taxon>
        <taxon>Pseudomonadota</taxon>
        <taxon>Betaproteobacteria</taxon>
        <taxon>Burkholderiales</taxon>
        <taxon>Burkholderiaceae</taxon>
        <taxon>Paraburkholderia</taxon>
    </lineage>
</organism>
<protein>
    <recommendedName>
        <fullName evidence="4">Sugar ABC transporter ATPase</fullName>
    </recommendedName>
</protein>
<evidence type="ECO:0000313" key="3">
    <source>
        <dbReference type="Proteomes" id="UP000199548"/>
    </source>
</evidence>
<keyword evidence="1" id="KW-0732">Signal</keyword>
<keyword evidence="3" id="KW-1185">Reference proteome</keyword>
<accession>A0A1I3PP29</accession>
<feature type="signal peptide" evidence="1">
    <location>
        <begin position="1"/>
        <end position="38"/>
    </location>
</feature>
<proteinExistence type="predicted"/>
<dbReference type="Proteomes" id="UP000199548">
    <property type="component" value="Unassembled WGS sequence"/>
</dbReference>
<dbReference type="AlphaFoldDB" id="A0A1I3PP29"/>
<reference evidence="2 3" key="1">
    <citation type="submission" date="2016-10" db="EMBL/GenBank/DDBJ databases">
        <authorList>
            <person name="de Groot N.N."/>
        </authorList>
    </citation>
    <scope>NUCLEOTIDE SEQUENCE [LARGE SCALE GENOMIC DNA]</scope>
    <source>
        <strain evidence="2 3">LMG 23650</strain>
    </source>
</reference>